<dbReference type="InterPro" id="IPR023393">
    <property type="entry name" value="START-like_dom_sf"/>
</dbReference>
<gene>
    <name evidence="3" type="ORF">LZZ85_16720</name>
</gene>
<evidence type="ECO:0000259" key="2">
    <source>
        <dbReference type="Pfam" id="PF08327"/>
    </source>
</evidence>
<accession>A0ABS9KUC7</accession>
<dbReference type="Pfam" id="PF08327">
    <property type="entry name" value="AHSA1"/>
    <property type="match status" value="1"/>
</dbReference>
<evidence type="ECO:0000313" key="4">
    <source>
        <dbReference type="Proteomes" id="UP001165367"/>
    </source>
</evidence>
<dbReference type="InterPro" id="IPR013538">
    <property type="entry name" value="ASHA1/2-like_C"/>
</dbReference>
<dbReference type="Proteomes" id="UP001165367">
    <property type="component" value="Unassembled WGS sequence"/>
</dbReference>
<organism evidence="3 4">
    <name type="scientific">Terrimonas ginsenosidimutans</name>
    <dbReference type="NCBI Taxonomy" id="2908004"/>
    <lineage>
        <taxon>Bacteria</taxon>
        <taxon>Pseudomonadati</taxon>
        <taxon>Bacteroidota</taxon>
        <taxon>Chitinophagia</taxon>
        <taxon>Chitinophagales</taxon>
        <taxon>Chitinophagaceae</taxon>
        <taxon>Terrimonas</taxon>
    </lineage>
</organism>
<sequence>MTKHQLKVETQGTDLILTREFDAPKEKVFEAYTDCKHLRNWWGPREWPVSDCTIDFRAGGRWHYCMKGPDGTEAWGLATFSEIKESDLIVYQDHFSDKEGNISSSMPSAHIRNEFTEEDGLTTVRSTARYASEDDLNKVKEMGMIAGIEETLDRLEEYLSK</sequence>
<comment type="similarity">
    <text evidence="1">Belongs to the AHA1 family.</text>
</comment>
<protein>
    <submittedName>
        <fullName evidence="3">SRPBCC domain-containing protein</fullName>
    </submittedName>
</protein>
<reference evidence="3" key="1">
    <citation type="submission" date="2022-01" db="EMBL/GenBank/DDBJ databases">
        <authorList>
            <person name="Jo J.-H."/>
            <person name="Im W.-T."/>
        </authorList>
    </citation>
    <scope>NUCLEOTIDE SEQUENCE</scope>
    <source>
        <strain evidence="3">NA20</strain>
    </source>
</reference>
<evidence type="ECO:0000313" key="3">
    <source>
        <dbReference type="EMBL" id="MCG2615942.1"/>
    </source>
</evidence>
<evidence type="ECO:0000256" key="1">
    <source>
        <dbReference type="ARBA" id="ARBA00006817"/>
    </source>
</evidence>
<dbReference type="Gene3D" id="3.30.530.20">
    <property type="match status" value="1"/>
</dbReference>
<comment type="caution">
    <text evidence="3">The sequence shown here is derived from an EMBL/GenBank/DDBJ whole genome shotgun (WGS) entry which is preliminary data.</text>
</comment>
<name>A0ABS9KUC7_9BACT</name>
<dbReference type="RefSeq" id="WP_237874480.1">
    <property type="nucleotide sequence ID" value="NZ_JAKLTR010000011.1"/>
</dbReference>
<dbReference type="EMBL" id="JAKLTR010000011">
    <property type="protein sequence ID" value="MCG2615942.1"/>
    <property type="molecule type" value="Genomic_DNA"/>
</dbReference>
<proteinExistence type="inferred from homology"/>
<keyword evidence="4" id="KW-1185">Reference proteome</keyword>
<dbReference type="SUPFAM" id="SSF55961">
    <property type="entry name" value="Bet v1-like"/>
    <property type="match status" value="1"/>
</dbReference>
<feature type="domain" description="Activator of Hsp90 ATPase homologue 1/2-like C-terminal" evidence="2">
    <location>
        <begin position="22"/>
        <end position="159"/>
    </location>
</feature>